<feature type="transmembrane region" description="Helical" evidence="8">
    <location>
        <begin position="123"/>
        <end position="144"/>
    </location>
</feature>
<dbReference type="InterPro" id="IPR011691">
    <property type="entry name" value="Vesicle_transpt_SFT2"/>
</dbReference>
<evidence type="ECO:0000256" key="2">
    <source>
        <dbReference type="ARBA" id="ARBA00022448"/>
    </source>
</evidence>
<comment type="function">
    <text evidence="8">May be involved in fusion of retrograde transport vesicles derived from an endocytic compartment with the Golgi complex.</text>
</comment>
<feature type="transmembrane region" description="Helical" evidence="8">
    <location>
        <begin position="94"/>
        <end position="117"/>
    </location>
</feature>
<dbReference type="AlphaFoldDB" id="A0AAD1XWH3"/>
<keyword evidence="6 8" id="KW-0472">Membrane</keyword>
<keyword evidence="3 8" id="KW-0812">Transmembrane</keyword>
<keyword evidence="5 8" id="KW-1133">Transmembrane helix</keyword>
<organism evidence="9 10">
    <name type="scientific">Euplotes crassus</name>
    <dbReference type="NCBI Taxonomy" id="5936"/>
    <lineage>
        <taxon>Eukaryota</taxon>
        <taxon>Sar</taxon>
        <taxon>Alveolata</taxon>
        <taxon>Ciliophora</taxon>
        <taxon>Intramacronucleata</taxon>
        <taxon>Spirotrichea</taxon>
        <taxon>Hypotrichia</taxon>
        <taxon>Euplotida</taxon>
        <taxon>Euplotidae</taxon>
        <taxon>Moneuplotes</taxon>
    </lineage>
</organism>
<evidence type="ECO:0000256" key="7">
    <source>
        <dbReference type="ARBA" id="ARBA00025800"/>
    </source>
</evidence>
<keyword evidence="2 8" id="KW-0813">Transport</keyword>
<reference evidence="9" key="1">
    <citation type="submission" date="2023-07" db="EMBL/GenBank/DDBJ databases">
        <authorList>
            <consortium name="AG Swart"/>
            <person name="Singh M."/>
            <person name="Singh A."/>
            <person name="Seah K."/>
            <person name="Emmerich C."/>
        </authorList>
    </citation>
    <scope>NUCLEOTIDE SEQUENCE</scope>
    <source>
        <strain evidence="9">DP1</strain>
    </source>
</reference>
<feature type="transmembrane region" description="Helical" evidence="8">
    <location>
        <begin position="156"/>
        <end position="177"/>
    </location>
</feature>
<evidence type="ECO:0000313" key="9">
    <source>
        <dbReference type="EMBL" id="CAI2380355.1"/>
    </source>
</evidence>
<dbReference type="GO" id="GO:0005737">
    <property type="term" value="C:cytoplasm"/>
    <property type="evidence" value="ECO:0007669"/>
    <property type="project" value="UniProtKB-ARBA"/>
</dbReference>
<sequence>MDKKADSSKFSTFSFYKQKKANTLDKIEKKKTGGIFSYLTKTEEPEGDIEAGNTSPPTEHTTLMSTIKAGITKKALGMRDTITQTVDTGRNLKYFSIFLLIGSVLIIMSIMFLPLAAVSPYKFASLFSLGSMCILLGLAYYHGFSTFLTTCDKFRIGYIFSLLLTMYSAFILGSYILTILSSMIQFVALMYFLCSHFPGGSTGMNYFTSMVTGGFWRCFKSLFSS</sequence>
<evidence type="ECO:0000256" key="3">
    <source>
        <dbReference type="ARBA" id="ARBA00022692"/>
    </source>
</evidence>
<name>A0AAD1XWH3_EUPCR</name>
<evidence type="ECO:0000256" key="8">
    <source>
        <dbReference type="RuleBase" id="RU363111"/>
    </source>
</evidence>
<accession>A0AAD1XWH3</accession>
<keyword evidence="10" id="KW-1185">Reference proteome</keyword>
<dbReference type="GO" id="GO:0016020">
    <property type="term" value="C:membrane"/>
    <property type="evidence" value="ECO:0007669"/>
    <property type="project" value="UniProtKB-SubCell"/>
</dbReference>
<feature type="transmembrane region" description="Helical" evidence="8">
    <location>
        <begin position="183"/>
        <end position="207"/>
    </location>
</feature>
<dbReference type="GO" id="GO:0016192">
    <property type="term" value="P:vesicle-mediated transport"/>
    <property type="evidence" value="ECO:0007669"/>
    <property type="project" value="InterPro"/>
</dbReference>
<dbReference type="PANTHER" id="PTHR23137">
    <property type="entry name" value="VESICLE TRANSPORT PROTEIN-RELATED"/>
    <property type="match status" value="1"/>
</dbReference>
<keyword evidence="4 8" id="KW-0653">Protein transport</keyword>
<gene>
    <name evidence="9" type="ORF">ECRASSUSDP1_LOCUS21789</name>
</gene>
<dbReference type="Proteomes" id="UP001295684">
    <property type="component" value="Unassembled WGS sequence"/>
</dbReference>
<dbReference type="EMBL" id="CAMPGE010022307">
    <property type="protein sequence ID" value="CAI2380355.1"/>
    <property type="molecule type" value="Genomic_DNA"/>
</dbReference>
<dbReference type="Pfam" id="PF04178">
    <property type="entry name" value="Got1"/>
    <property type="match status" value="1"/>
</dbReference>
<evidence type="ECO:0000256" key="1">
    <source>
        <dbReference type="ARBA" id="ARBA00004141"/>
    </source>
</evidence>
<evidence type="ECO:0000256" key="4">
    <source>
        <dbReference type="ARBA" id="ARBA00022927"/>
    </source>
</evidence>
<protein>
    <recommendedName>
        <fullName evidence="8">Vesicle transport protein</fullName>
    </recommendedName>
</protein>
<evidence type="ECO:0000256" key="5">
    <source>
        <dbReference type="ARBA" id="ARBA00022989"/>
    </source>
</evidence>
<comment type="similarity">
    <text evidence="7 8">Belongs to the SFT2 family.</text>
</comment>
<dbReference type="PANTHER" id="PTHR23137:SF36">
    <property type="entry name" value="VESICLE TRANSPORT PROTEIN SFT2C"/>
    <property type="match status" value="1"/>
</dbReference>
<evidence type="ECO:0000256" key="6">
    <source>
        <dbReference type="ARBA" id="ARBA00023136"/>
    </source>
</evidence>
<evidence type="ECO:0000313" key="10">
    <source>
        <dbReference type="Proteomes" id="UP001295684"/>
    </source>
</evidence>
<proteinExistence type="inferred from homology"/>
<dbReference type="InterPro" id="IPR007305">
    <property type="entry name" value="Vesicle_transpt_Got1/SFT2"/>
</dbReference>
<dbReference type="GO" id="GO:0015031">
    <property type="term" value="P:protein transport"/>
    <property type="evidence" value="ECO:0007669"/>
    <property type="project" value="UniProtKB-KW"/>
</dbReference>
<comment type="subcellular location">
    <subcellularLocation>
        <location evidence="1 8">Membrane</location>
        <topology evidence="1 8">Multi-pass membrane protein</topology>
    </subcellularLocation>
</comment>
<dbReference type="GO" id="GO:0012505">
    <property type="term" value="C:endomembrane system"/>
    <property type="evidence" value="ECO:0007669"/>
    <property type="project" value="UniProtKB-ARBA"/>
</dbReference>
<comment type="caution">
    <text evidence="9">The sequence shown here is derived from an EMBL/GenBank/DDBJ whole genome shotgun (WGS) entry which is preliminary data.</text>
</comment>